<feature type="domain" description="HTH cro/C1-type" evidence="1">
    <location>
        <begin position="5"/>
        <end position="74"/>
    </location>
</feature>
<dbReference type="EMBL" id="JBBEGN010000028">
    <property type="protein sequence ID" value="MEJ2871790.1"/>
    <property type="molecule type" value="Genomic_DNA"/>
</dbReference>
<reference evidence="2 3" key="1">
    <citation type="submission" date="2024-03" db="EMBL/GenBank/DDBJ databases">
        <title>Actinomycetospora sp. OC33-EN08, a novel actinomycete isolated from wild orchid (Aerides multiflora).</title>
        <authorList>
            <person name="Suriyachadkun C."/>
        </authorList>
    </citation>
    <scope>NUCLEOTIDE SEQUENCE [LARGE SCALE GENOMIC DNA]</scope>
    <source>
        <strain evidence="2 3">OC33-EN08</strain>
    </source>
</reference>
<dbReference type="Gene3D" id="1.10.260.40">
    <property type="entry name" value="lambda repressor-like DNA-binding domains"/>
    <property type="match status" value="1"/>
</dbReference>
<dbReference type="InterPro" id="IPR010982">
    <property type="entry name" value="Lambda_DNA-bd_dom_sf"/>
</dbReference>
<name>A0ABU8MWU1_9PSEU</name>
<evidence type="ECO:0000313" key="3">
    <source>
        <dbReference type="Proteomes" id="UP001385809"/>
    </source>
</evidence>
<dbReference type="SUPFAM" id="SSF48452">
    <property type="entry name" value="TPR-like"/>
    <property type="match status" value="1"/>
</dbReference>
<dbReference type="SUPFAM" id="SSF47413">
    <property type="entry name" value="lambda repressor-like DNA-binding domains"/>
    <property type="match status" value="1"/>
</dbReference>
<accession>A0ABU8MWU1</accession>
<protein>
    <submittedName>
        <fullName evidence="2">Helix-turn-helix transcriptional regulator</fullName>
    </submittedName>
</protein>
<dbReference type="CDD" id="cd00093">
    <property type="entry name" value="HTH_XRE"/>
    <property type="match status" value="1"/>
</dbReference>
<dbReference type="InterPro" id="IPR011990">
    <property type="entry name" value="TPR-like_helical_dom_sf"/>
</dbReference>
<dbReference type="PROSITE" id="PS50943">
    <property type="entry name" value="HTH_CROC1"/>
    <property type="match status" value="1"/>
</dbReference>
<evidence type="ECO:0000259" key="1">
    <source>
        <dbReference type="PROSITE" id="PS50943"/>
    </source>
</evidence>
<dbReference type="SMART" id="SM00530">
    <property type="entry name" value="HTH_XRE"/>
    <property type="match status" value="1"/>
</dbReference>
<dbReference type="Proteomes" id="UP001385809">
    <property type="component" value="Unassembled WGS sequence"/>
</dbReference>
<dbReference type="InterPro" id="IPR001387">
    <property type="entry name" value="Cro/C1-type_HTH"/>
</dbReference>
<comment type="caution">
    <text evidence="2">The sequence shown here is derived from an EMBL/GenBank/DDBJ whole genome shotgun (WGS) entry which is preliminary data.</text>
</comment>
<dbReference type="Gene3D" id="1.25.40.10">
    <property type="entry name" value="Tetratricopeptide repeat domain"/>
    <property type="match status" value="2"/>
</dbReference>
<organism evidence="2 3">
    <name type="scientific">Actinomycetospora aurantiaca</name>
    <dbReference type="NCBI Taxonomy" id="3129233"/>
    <lineage>
        <taxon>Bacteria</taxon>
        <taxon>Bacillati</taxon>
        <taxon>Actinomycetota</taxon>
        <taxon>Actinomycetes</taxon>
        <taxon>Pseudonocardiales</taxon>
        <taxon>Pseudonocardiaceae</taxon>
        <taxon>Actinomycetospora</taxon>
    </lineage>
</organism>
<evidence type="ECO:0000313" key="2">
    <source>
        <dbReference type="EMBL" id="MEJ2871790.1"/>
    </source>
</evidence>
<proteinExistence type="predicted"/>
<sequence>MGTVLRETRRRRGWTQDQLQHEMRRAAKRLHLTLPDGHQSLRVMISGWENGRHTPSSEHVLVLAEAYGVPAGALGFDEVEGPQPEEAPVRSLLRRRAQDAGPEVAAYFAGQMTEHARMDNLTGPLFVVDTVLGQFDQLRELPGVEAKRTASRFAELAGWLLHDSGEAEKALAYTNLSIQLADAAGDDALAVYNLMRKSSVLYALSRFDEAAAVARRAVALAQLYAPEQLAVCLRQQALSAARAGDERATRAMFERAVGLTAPSIGDDEFSSYCTTGYVHMEAALCWLTLRRPADAVDACTAALRSWPTELVRDEALCRTRLAVAHLQLREIDQASAAARGALEQVRSAPSARTLHMLQLIATKLEPYRQDRRVRELTREIAEVA</sequence>
<keyword evidence="3" id="KW-1185">Reference proteome</keyword>
<gene>
    <name evidence="2" type="ORF">WCD74_28810</name>
</gene>